<evidence type="ECO:0000313" key="8">
    <source>
        <dbReference type="EnsemblPlants" id="AET5Gv20993800.13"/>
    </source>
</evidence>
<dbReference type="EnsemblPlants" id="AET5Gv20993800.14">
    <property type="protein sequence ID" value="AET5Gv20993800.14"/>
    <property type="gene ID" value="AET5Gv20993800"/>
</dbReference>
<dbReference type="GO" id="GO:0022625">
    <property type="term" value="C:cytosolic large ribosomal subunit"/>
    <property type="evidence" value="ECO:0007669"/>
    <property type="project" value="TreeGrafter"/>
</dbReference>
<dbReference type="Gramene" id="AET5Gv20993800.13">
    <property type="protein sequence ID" value="AET5Gv20993800.13"/>
    <property type="gene ID" value="AET5Gv20993800"/>
</dbReference>
<dbReference type="Pfam" id="PF14204">
    <property type="entry name" value="Ribosomal_L18_c"/>
    <property type="match status" value="1"/>
</dbReference>
<dbReference type="GO" id="GO:0000027">
    <property type="term" value="P:ribosomal large subunit assembly"/>
    <property type="evidence" value="ECO:0007669"/>
    <property type="project" value="TreeGrafter"/>
</dbReference>
<reference evidence="8" key="3">
    <citation type="journal article" date="2017" name="Nature">
        <title>Genome sequence of the progenitor of the wheat D genome Aegilops tauschii.</title>
        <authorList>
            <person name="Luo M.C."/>
            <person name="Gu Y.Q."/>
            <person name="Puiu D."/>
            <person name="Wang H."/>
            <person name="Twardziok S.O."/>
            <person name="Deal K.R."/>
            <person name="Huo N."/>
            <person name="Zhu T."/>
            <person name="Wang L."/>
            <person name="Wang Y."/>
            <person name="McGuire P.E."/>
            <person name="Liu S."/>
            <person name="Long H."/>
            <person name="Ramasamy R.K."/>
            <person name="Rodriguez J.C."/>
            <person name="Van S.L."/>
            <person name="Yuan L."/>
            <person name="Wang Z."/>
            <person name="Xia Z."/>
            <person name="Xiao L."/>
            <person name="Anderson O.D."/>
            <person name="Ouyang S."/>
            <person name="Liang Y."/>
            <person name="Zimin A.V."/>
            <person name="Pertea G."/>
            <person name="Qi P."/>
            <person name="Bennetzen J.L."/>
            <person name="Dai X."/>
            <person name="Dawson M.W."/>
            <person name="Muller H.G."/>
            <person name="Kugler K."/>
            <person name="Rivarola-Duarte L."/>
            <person name="Spannagl M."/>
            <person name="Mayer K.F.X."/>
            <person name="Lu F.H."/>
            <person name="Bevan M.W."/>
            <person name="Leroy P."/>
            <person name="Li P."/>
            <person name="You F.M."/>
            <person name="Sun Q."/>
            <person name="Liu Z."/>
            <person name="Lyons E."/>
            <person name="Wicker T."/>
            <person name="Salzberg S.L."/>
            <person name="Devos K.M."/>
            <person name="Dvorak J."/>
        </authorList>
    </citation>
    <scope>NUCLEOTIDE SEQUENCE [LARGE SCALE GENOMIC DNA]</scope>
    <source>
        <strain evidence="8">cv. AL8/78</strain>
    </source>
</reference>
<dbReference type="Proteomes" id="UP000015105">
    <property type="component" value="Chromosome 5D"/>
</dbReference>
<sequence>MKSIADEESKKYQSHFSEYIKKNIAGDDMEALYKKVHATIRAYPTMAKSTKEPPKTHKS</sequence>
<dbReference type="Gramene" id="AET5Gv20993800.3">
    <property type="protein sequence ID" value="AET5Gv20993800.3"/>
    <property type="gene ID" value="AET5Gv20993800"/>
</dbReference>
<dbReference type="Gene3D" id="3.30.420.100">
    <property type="match status" value="1"/>
</dbReference>
<reference evidence="9" key="2">
    <citation type="journal article" date="2017" name="Nat. Plants">
        <title>The Aegilops tauschii genome reveals multiple impacts of transposons.</title>
        <authorList>
            <person name="Zhao G."/>
            <person name="Zou C."/>
            <person name="Li K."/>
            <person name="Wang K."/>
            <person name="Li T."/>
            <person name="Gao L."/>
            <person name="Zhang X."/>
            <person name="Wang H."/>
            <person name="Yang Z."/>
            <person name="Liu X."/>
            <person name="Jiang W."/>
            <person name="Mao L."/>
            <person name="Kong X."/>
            <person name="Jiao Y."/>
            <person name="Jia J."/>
        </authorList>
    </citation>
    <scope>NUCLEOTIDE SEQUENCE [LARGE SCALE GENOMIC DNA]</scope>
    <source>
        <strain evidence="9">cv. AL8/78</strain>
    </source>
</reference>
<dbReference type="Gramene" id="AET5Gv20993800.25">
    <property type="protein sequence ID" value="AET5Gv20993800.25"/>
    <property type="gene ID" value="AET5Gv20993800"/>
</dbReference>
<dbReference type="EnsemblPlants" id="AET5Gv20993800.13">
    <property type="protein sequence ID" value="AET5Gv20993800.13"/>
    <property type="gene ID" value="AET5Gv20993800"/>
</dbReference>
<evidence type="ECO:0000313" key="9">
    <source>
        <dbReference type="Proteomes" id="UP000015105"/>
    </source>
</evidence>
<dbReference type="Gramene" id="AET5Gv20993800.28">
    <property type="protein sequence ID" value="AET5Gv20993800.28"/>
    <property type="gene ID" value="AET5Gv20993800"/>
</dbReference>
<dbReference type="EnsemblPlants" id="AET5Gv20993800.21">
    <property type="protein sequence ID" value="AET5Gv20993800.21"/>
    <property type="gene ID" value="AET5Gv20993800"/>
</dbReference>
<dbReference type="EnsemblPlants" id="AET5Gv20993800.25">
    <property type="protein sequence ID" value="AET5Gv20993800.25"/>
    <property type="gene ID" value="AET5Gv20993800"/>
</dbReference>
<keyword evidence="6" id="KW-0687">Ribonucleoprotein</keyword>
<proteinExistence type="inferred from homology"/>
<evidence type="ECO:0000256" key="1">
    <source>
        <dbReference type="ARBA" id="ARBA00004496"/>
    </source>
</evidence>
<dbReference type="Gramene" id="AET5Gv20993800.21">
    <property type="protein sequence ID" value="AET5Gv20993800.21"/>
    <property type="gene ID" value="AET5Gv20993800"/>
</dbReference>
<dbReference type="InterPro" id="IPR005485">
    <property type="entry name" value="Rbsml_uL18_euk_arch"/>
</dbReference>
<dbReference type="GO" id="GO:0008097">
    <property type="term" value="F:5S rRNA binding"/>
    <property type="evidence" value="ECO:0007669"/>
    <property type="project" value="InterPro"/>
</dbReference>
<reference evidence="8" key="4">
    <citation type="submission" date="2019-03" db="UniProtKB">
        <authorList>
            <consortium name="EnsemblPlants"/>
        </authorList>
    </citation>
    <scope>IDENTIFICATION</scope>
</reference>
<dbReference type="Gramene" id="AET5Gv20993800.9">
    <property type="protein sequence ID" value="AET5Gv20993800.9"/>
    <property type="gene ID" value="AET5Gv20993800"/>
</dbReference>
<dbReference type="EnsemblPlants" id="AET5Gv20993800.3">
    <property type="protein sequence ID" value="AET5Gv20993800.3"/>
    <property type="gene ID" value="AET5Gv20993800"/>
</dbReference>
<accession>A0A453M0H8</accession>
<dbReference type="GO" id="GO:0006412">
    <property type="term" value="P:translation"/>
    <property type="evidence" value="ECO:0007669"/>
    <property type="project" value="InterPro"/>
</dbReference>
<keyword evidence="9" id="KW-1185">Reference proteome</keyword>
<comment type="subcellular location">
    <subcellularLocation>
        <location evidence="1">Cytoplasm</location>
    </subcellularLocation>
</comment>
<dbReference type="GO" id="GO:0003735">
    <property type="term" value="F:structural constituent of ribosome"/>
    <property type="evidence" value="ECO:0007669"/>
    <property type="project" value="InterPro"/>
</dbReference>
<dbReference type="PANTHER" id="PTHR23410:SF12">
    <property type="entry name" value="LARGE RIBOSOMAL SUBUNIT PROTEIN UL18"/>
    <property type="match status" value="1"/>
</dbReference>
<dbReference type="AlphaFoldDB" id="A0A453M0H8"/>
<protein>
    <recommendedName>
        <fullName evidence="7">Large ribosomal subunit protein uL18 C-terminal eukaryotes domain-containing protein</fullName>
    </recommendedName>
</protein>
<reference evidence="8" key="5">
    <citation type="journal article" date="2021" name="G3 (Bethesda)">
        <title>Aegilops tauschii genome assembly Aet v5.0 features greater sequence contiguity and improved annotation.</title>
        <authorList>
            <person name="Wang L."/>
            <person name="Zhu T."/>
            <person name="Rodriguez J.C."/>
            <person name="Deal K.R."/>
            <person name="Dubcovsky J."/>
            <person name="McGuire P.E."/>
            <person name="Lux T."/>
            <person name="Spannagl M."/>
            <person name="Mayer K.F.X."/>
            <person name="Baldrich P."/>
            <person name="Meyers B.C."/>
            <person name="Huo N."/>
            <person name="Gu Y.Q."/>
            <person name="Zhou H."/>
            <person name="Devos K.M."/>
            <person name="Bennetzen J.L."/>
            <person name="Unver T."/>
            <person name="Budak H."/>
            <person name="Gulick P.J."/>
            <person name="Galiba G."/>
            <person name="Kalapos B."/>
            <person name="Nelson D.R."/>
            <person name="Li P."/>
            <person name="You F.M."/>
            <person name="Luo M.C."/>
            <person name="Dvorak J."/>
        </authorList>
    </citation>
    <scope>NUCLEOTIDE SEQUENCE [LARGE SCALE GENOMIC DNA]</scope>
    <source>
        <strain evidence="8">cv. AL8/78</strain>
    </source>
</reference>
<dbReference type="Gramene" id="AET5Gv20993800.30">
    <property type="protein sequence ID" value="AET5Gv20993800.30"/>
    <property type="gene ID" value="AET5Gv20993800"/>
</dbReference>
<dbReference type="PANTHER" id="PTHR23410">
    <property type="entry name" value="RIBOSOMAL PROTEIN L5-RELATED"/>
    <property type="match status" value="1"/>
</dbReference>
<dbReference type="EnsemblPlants" id="AET5Gv20993800.9">
    <property type="protein sequence ID" value="AET5Gv20993800.9"/>
    <property type="gene ID" value="AET5Gv20993800"/>
</dbReference>
<evidence type="ECO:0000256" key="3">
    <source>
        <dbReference type="ARBA" id="ARBA00011113"/>
    </source>
</evidence>
<evidence type="ECO:0000259" key="7">
    <source>
        <dbReference type="Pfam" id="PF14204"/>
    </source>
</evidence>
<comment type="subunit">
    <text evidence="3">Component of the large ribosomal subunit (LSU).</text>
</comment>
<dbReference type="Gramene" id="AET5Gv20993800.23">
    <property type="protein sequence ID" value="AET5Gv20993800.23"/>
    <property type="gene ID" value="AET5Gv20993800"/>
</dbReference>
<dbReference type="InterPro" id="IPR025607">
    <property type="entry name" value="Ribosomal_uL18_C_euk"/>
</dbReference>
<evidence type="ECO:0000256" key="4">
    <source>
        <dbReference type="ARBA" id="ARBA00022490"/>
    </source>
</evidence>
<dbReference type="Gramene" id="AET5Gv20993800.14">
    <property type="protein sequence ID" value="AET5Gv20993800.14"/>
    <property type="gene ID" value="AET5Gv20993800"/>
</dbReference>
<evidence type="ECO:0000256" key="6">
    <source>
        <dbReference type="ARBA" id="ARBA00023274"/>
    </source>
</evidence>
<comment type="similarity">
    <text evidence="2">Belongs to the universal ribosomal protein uL18 family.</text>
</comment>
<reference evidence="9" key="1">
    <citation type="journal article" date="2014" name="Science">
        <title>Ancient hybridizations among the ancestral genomes of bread wheat.</title>
        <authorList>
            <consortium name="International Wheat Genome Sequencing Consortium,"/>
            <person name="Marcussen T."/>
            <person name="Sandve S.R."/>
            <person name="Heier L."/>
            <person name="Spannagl M."/>
            <person name="Pfeifer M."/>
            <person name="Jakobsen K.S."/>
            <person name="Wulff B.B."/>
            <person name="Steuernagel B."/>
            <person name="Mayer K.F."/>
            <person name="Olsen O.A."/>
        </authorList>
    </citation>
    <scope>NUCLEOTIDE SEQUENCE [LARGE SCALE GENOMIC DNA]</scope>
    <source>
        <strain evidence="9">cv. AL8/78</strain>
    </source>
</reference>
<organism evidence="8 9">
    <name type="scientific">Aegilops tauschii subsp. strangulata</name>
    <name type="common">Goatgrass</name>
    <dbReference type="NCBI Taxonomy" id="200361"/>
    <lineage>
        <taxon>Eukaryota</taxon>
        <taxon>Viridiplantae</taxon>
        <taxon>Streptophyta</taxon>
        <taxon>Embryophyta</taxon>
        <taxon>Tracheophyta</taxon>
        <taxon>Spermatophyta</taxon>
        <taxon>Magnoliopsida</taxon>
        <taxon>Liliopsida</taxon>
        <taxon>Poales</taxon>
        <taxon>Poaceae</taxon>
        <taxon>BOP clade</taxon>
        <taxon>Pooideae</taxon>
        <taxon>Triticodae</taxon>
        <taxon>Triticeae</taxon>
        <taxon>Triticinae</taxon>
        <taxon>Aegilops</taxon>
    </lineage>
</organism>
<evidence type="ECO:0000256" key="5">
    <source>
        <dbReference type="ARBA" id="ARBA00022980"/>
    </source>
</evidence>
<dbReference type="EnsemblPlants" id="AET5Gv20993800.5">
    <property type="protein sequence ID" value="AET5Gv20993800.5"/>
    <property type="gene ID" value="AET5Gv20993800"/>
</dbReference>
<keyword evidence="5" id="KW-0689">Ribosomal protein</keyword>
<evidence type="ECO:0000256" key="2">
    <source>
        <dbReference type="ARBA" id="ARBA00007116"/>
    </source>
</evidence>
<dbReference type="Gramene" id="AET5Gv20993800.5">
    <property type="protein sequence ID" value="AET5Gv20993800.5"/>
    <property type="gene ID" value="AET5Gv20993800"/>
</dbReference>
<dbReference type="EnsemblPlants" id="AET5Gv20993800.28">
    <property type="protein sequence ID" value="AET5Gv20993800.28"/>
    <property type="gene ID" value="AET5Gv20993800"/>
</dbReference>
<dbReference type="EnsemblPlants" id="AET5Gv20993800.23">
    <property type="protein sequence ID" value="AET5Gv20993800.23"/>
    <property type="gene ID" value="AET5Gv20993800"/>
</dbReference>
<dbReference type="EnsemblPlants" id="AET5Gv20993800.30">
    <property type="protein sequence ID" value="AET5Gv20993800.30"/>
    <property type="gene ID" value="AET5Gv20993800"/>
</dbReference>
<keyword evidence="4" id="KW-0963">Cytoplasm</keyword>
<feature type="domain" description="Large ribosomal subunit protein uL18 C-terminal eukaryotes" evidence="7">
    <location>
        <begin position="29"/>
        <end position="58"/>
    </location>
</feature>
<name>A0A453M0H8_AEGTS</name>